<dbReference type="PANTHER" id="PTHR39664:SF2">
    <property type="entry name" value="NUCLEIC ACID-BINDING PROTEIN, CONTAINING PIN DOMAIN-RELATED"/>
    <property type="match status" value="1"/>
</dbReference>
<dbReference type="EMBL" id="JAWIIV010000002">
    <property type="protein sequence ID" value="MEC4718383.1"/>
    <property type="molecule type" value="Genomic_DNA"/>
</dbReference>
<dbReference type="RefSeq" id="WP_326505107.1">
    <property type="nucleotide sequence ID" value="NZ_JAWIIV010000002.1"/>
</dbReference>
<keyword evidence="3" id="KW-1185">Reference proteome</keyword>
<dbReference type="PANTHER" id="PTHR39664">
    <property type="match status" value="1"/>
</dbReference>
<evidence type="ECO:0000313" key="3">
    <source>
        <dbReference type="Proteomes" id="UP001352263"/>
    </source>
</evidence>
<proteinExistence type="predicted"/>
<dbReference type="Pfam" id="PF01850">
    <property type="entry name" value="PIN"/>
    <property type="match status" value="1"/>
</dbReference>
<name>A0ABU6J4L2_9BURK</name>
<dbReference type="SUPFAM" id="SSF88723">
    <property type="entry name" value="PIN domain-like"/>
    <property type="match status" value="1"/>
</dbReference>
<feature type="domain" description="PIN" evidence="1">
    <location>
        <begin position="3"/>
        <end position="61"/>
    </location>
</feature>
<organism evidence="2 3">
    <name type="scientific">Noviherbaspirillum album</name>
    <dbReference type="NCBI Taxonomy" id="3080276"/>
    <lineage>
        <taxon>Bacteria</taxon>
        <taxon>Pseudomonadati</taxon>
        <taxon>Pseudomonadota</taxon>
        <taxon>Betaproteobacteria</taxon>
        <taxon>Burkholderiales</taxon>
        <taxon>Oxalobacteraceae</taxon>
        <taxon>Noviherbaspirillum</taxon>
    </lineage>
</organism>
<dbReference type="InterPro" id="IPR002716">
    <property type="entry name" value="PIN_dom"/>
</dbReference>
<dbReference type="Gene3D" id="3.40.50.1010">
    <property type="entry name" value="5'-nuclease"/>
    <property type="match status" value="1"/>
</dbReference>
<evidence type="ECO:0000259" key="1">
    <source>
        <dbReference type="Pfam" id="PF01850"/>
    </source>
</evidence>
<dbReference type="CDD" id="cd18683">
    <property type="entry name" value="PIN_VapC-like"/>
    <property type="match status" value="1"/>
</dbReference>
<evidence type="ECO:0000313" key="2">
    <source>
        <dbReference type="EMBL" id="MEC4718383.1"/>
    </source>
</evidence>
<comment type="caution">
    <text evidence="2">The sequence shown here is derived from an EMBL/GenBank/DDBJ whole genome shotgun (WGS) entry which is preliminary data.</text>
</comment>
<gene>
    <name evidence="2" type="ORF">RY831_04450</name>
</gene>
<protein>
    <submittedName>
        <fullName evidence="2">Type II toxin-antitoxin system VapC family toxin</fullName>
    </submittedName>
</protein>
<sequence length="147" mass="16392">MIAIDTNVLLRRLLNDDEAQAKRARMIFDRASQILITDVVLVETIWTLRGKRYKASKDDVEAVVMGLLEEPNVVFESQQAVWSALNDYVNAPSVKTTDGMRTADLADALVVNKAKVMMEQWGQPYETTYTFDQAAQALNGSKAPPLS</sequence>
<dbReference type="InterPro" id="IPR029060">
    <property type="entry name" value="PIN-like_dom_sf"/>
</dbReference>
<accession>A0ABU6J4L2</accession>
<reference evidence="2 3" key="1">
    <citation type="submission" date="2023-10" db="EMBL/GenBank/DDBJ databases">
        <title>Noviherbaspirillum sp. CPCC 100848 genome assembly.</title>
        <authorList>
            <person name="Li X.Y."/>
            <person name="Fang X.M."/>
        </authorList>
    </citation>
    <scope>NUCLEOTIDE SEQUENCE [LARGE SCALE GENOMIC DNA]</scope>
    <source>
        <strain evidence="2 3">CPCC 100848</strain>
    </source>
</reference>
<dbReference type="Proteomes" id="UP001352263">
    <property type="component" value="Unassembled WGS sequence"/>
</dbReference>